<gene>
    <name evidence="1" type="ORF">MtrunA17_Chr3g0096601</name>
</gene>
<dbReference type="AlphaFoldDB" id="A0A396IMU2"/>
<dbReference type="EMBL" id="PSQE01000003">
    <property type="protein sequence ID" value="RHN66882.1"/>
    <property type="molecule type" value="Genomic_DNA"/>
</dbReference>
<accession>A0A396IMU2</accession>
<proteinExistence type="predicted"/>
<dbReference type="Gramene" id="rna14996">
    <property type="protein sequence ID" value="RHN66882.1"/>
    <property type="gene ID" value="gene14996"/>
</dbReference>
<organism evidence="1 2">
    <name type="scientific">Medicago truncatula</name>
    <name type="common">Barrel medic</name>
    <name type="synonym">Medicago tribuloides</name>
    <dbReference type="NCBI Taxonomy" id="3880"/>
    <lineage>
        <taxon>Eukaryota</taxon>
        <taxon>Viridiplantae</taxon>
        <taxon>Streptophyta</taxon>
        <taxon>Embryophyta</taxon>
        <taxon>Tracheophyta</taxon>
        <taxon>Spermatophyta</taxon>
        <taxon>Magnoliopsida</taxon>
        <taxon>eudicotyledons</taxon>
        <taxon>Gunneridae</taxon>
        <taxon>Pentapetalae</taxon>
        <taxon>rosids</taxon>
        <taxon>fabids</taxon>
        <taxon>Fabales</taxon>
        <taxon>Fabaceae</taxon>
        <taxon>Papilionoideae</taxon>
        <taxon>50 kb inversion clade</taxon>
        <taxon>NPAAA clade</taxon>
        <taxon>Hologalegina</taxon>
        <taxon>IRL clade</taxon>
        <taxon>Trifolieae</taxon>
        <taxon>Medicago</taxon>
    </lineage>
</organism>
<name>A0A396IMU2_MEDTR</name>
<protein>
    <submittedName>
        <fullName evidence="1">Uncharacterized protein</fullName>
    </submittedName>
</protein>
<evidence type="ECO:0000313" key="2">
    <source>
        <dbReference type="Proteomes" id="UP000265566"/>
    </source>
</evidence>
<reference evidence="2" key="1">
    <citation type="journal article" date="2018" name="Nat. Plants">
        <title>Whole-genome landscape of Medicago truncatula symbiotic genes.</title>
        <authorList>
            <person name="Pecrix Y."/>
            <person name="Staton S.E."/>
            <person name="Sallet E."/>
            <person name="Lelandais-Briere C."/>
            <person name="Moreau S."/>
            <person name="Carrere S."/>
            <person name="Blein T."/>
            <person name="Jardinaud M.F."/>
            <person name="Latrasse D."/>
            <person name="Zouine M."/>
            <person name="Zahm M."/>
            <person name="Kreplak J."/>
            <person name="Mayjonade B."/>
            <person name="Satge C."/>
            <person name="Perez M."/>
            <person name="Cauet S."/>
            <person name="Marande W."/>
            <person name="Chantry-Darmon C."/>
            <person name="Lopez-Roques C."/>
            <person name="Bouchez O."/>
            <person name="Berard A."/>
            <person name="Debelle F."/>
            <person name="Munos S."/>
            <person name="Bendahmane A."/>
            <person name="Berges H."/>
            <person name="Niebel A."/>
            <person name="Buitink J."/>
            <person name="Frugier F."/>
            <person name="Benhamed M."/>
            <person name="Crespi M."/>
            <person name="Gouzy J."/>
            <person name="Gamas P."/>
        </authorList>
    </citation>
    <scope>NUCLEOTIDE SEQUENCE [LARGE SCALE GENOMIC DNA]</scope>
    <source>
        <strain evidence="2">cv. Jemalong A17</strain>
    </source>
</reference>
<sequence>MFAFDKVISSCCIRNLSTYLKGTPTVLLLQSKLWTLADFVNKHLLFP</sequence>
<comment type="caution">
    <text evidence="1">The sequence shown here is derived from an EMBL/GenBank/DDBJ whole genome shotgun (WGS) entry which is preliminary data.</text>
</comment>
<evidence type="ECO:0000313" key="1">
    <source>
        <dbReference type="EMBL" id="RHN66882.1"/>
    </source>
</evidence>
<dbReference type="Proteomes" id="UP000265566">
    <property type="component" value="Chromosome 3"/>
</dbReference>